<name>A0A844YAP4_9SPHN</name>
<reference evidence="1 2" key="1">
    <citation type="submission" date="2019-12" db="EMBL/GenBank/DDBJ databases">
        <title>Genomic-based taxomic classification of the family Erythrobacteraceae.</title>
        <authorList>
            <person name="Xu L."/>
        </authorList>
    </citation>
    <scope>NUCLEOTIDE SEQUENCE [LARGE SCALE GENOMIC DNA]</scope>
    <source>
        <strain evidence="1 2">JCM 17468</strain>
    </source>
</reference>
<comment type="caution">
    <text evidence="1">The sequence shown here is derived from an EMBL/GenBank/DDBJ whole genome shotgun (WGS) entry which is preliminary data.</text>
</comment>
<dbReference type="RefSeq" id="WP_160661190.1">
    <property type="nucleotide sequence ID" value="NZ_BAABDV010000001.1"/>
</dbReference>
<evidence type="ECO:0000313" key="2">
    <source>
        <dbReference type="Proteomes" id="UP000430272"/>
    </source>
</evidence>
<dbReference type="Proteomes" id="UP000430272">
    <property type="component" value="Unassembled WGS sequence"/>
</dbReference>
<accession>A0A844YAP4</accession>
<organism evidence="1 2">
    <name type="scientific">Qipengyuania pelagi</name>
    <dbReference type="NCBI Taxonomy" id="994320"/>
    <lineage>
        <taxon>Bacteria</taxon>
        <taxon>Pseudomonadati</taxon>
        <taxon>Pseudomonadota</taxon>
        <taxon>Alphaproteobacteria</taxon>
        <taxon>Sphingomonadales</taxon>
        <taxon>Erythrobacteraceae</taxon>
        <taxon>Qipengyuania</taxon>
    </lineage>
</organism>
<keyword evidence="1" id="KW-0808">Transferase</keyword>
<dbReference type="InterPro" id="IPR042257">
    <property type="entry name" value="DGOK_C"/>
</dbReference>
<dbReference type="EMBL" id="WTYD01000001">
    <property type="protein sequence ID" value="MXO54447.1"/>
    <property type="molecule type" value="Genomic_DNA"/>
</dbReference>
<dbReference type="GO" id="GO:0008671">
    <property type="term" value="F:2-dehydro-3-deoxygalactonokinase activity"/>
    <property type="evidence" value="ECO:0007669"/>
    <property type="project" value="InterPro"/>
</dbReference>
<dbReference type="InterPro" id="IPR007729">
    <property type="entry name" value="DGOK"/>
</dbReference>
<dbReference type="Pfam" id="PF05035">
    <property type="entry name" value="DGOK"/>
    <property type="match status" value="1"/>
</dbReference>
<keyword evidence="1" id="KW-0418">Kinase</keyword>
<dbReference type="OrthoDB" id="256574at2"/>
<dbReference type="Gene3D" id="3.30.420.300">
    <property type="entry name" value="2-keto-3-deoxy-galactonokinase, substrate binding domain"/>
    <property type="match status" value="1"/>
</dbReference>
<protein>
    <submittedName>
        <fullName evidence="1">2-dehydro-3-deoxygalactonokinase</fullName>
    </submittedName>
</protein>
<dbReference type="Gene3D" id="3.30.420.310">
    <property type="entry name" value="2-keto-3-deoxy-galactonokinase, C-terminal domain"/>
    <property type="match status" value="1"/>
</dbReference>
<dbReference type="InterPro" id="IPR042258">
    <property type="entry name" value="DGOK_N"/>
</dbReference>
<proteinExistence type="predicted"/>
<dbReference type="GO" id="GO:0034194">
    <property type="term" value="P:D-galactonate catabolic process"/>
    <property type="evidence" value="ECO:0007669"/>
    <property type="project" value="InterPro"/>
</dbReference>
<keyword evidence="2" id="KW-1185">Reference proteome</keyword>
<gene>
    <name evidence="1" type="ORF">GRI47_10590</name>
</gene>
<dbReference type="AlphaFoldDB" id="A0A844YAP4"/>
<sequence length="297" mass="31604">MIKGDWGSTHLRLLRIRRGEQDRLTGPGIARLTSSPAETLAQVLSPWAESLSEGVLLCGMAGSQSSLHPTPYIACPADVGAWSRGLSSVPSSEYPTWIAAGLSCQNFADQPDVMRGEEAQIFGALELDPSLASGTHCLVLPGTHSKWAIVRDAEIIRFQTFLTGELFANLTTRSSLLIDREENAGDGQDGFTCGLGEGGTNPLASLFSVRTAQLVGDRSREWARGYLSGILLAAEMAEAVRLTGLVDEITLIGDEDLVTLYQAAAAQAGIRSRAMDGQACVMAGLDRLAGFIERIPA</sequence>
<evidence type="ECO:0000313" key="1">
    <source>
        <dbReference type="EMBL" id="MXO54447.1"/>
    </source>
</evidence>